<name>A0A498JLN2_MALDO</name>
<protein>
    <submittedName>
        <fullName evidence="1">Uncharacterized protein</fullName>
    </submittedName>
</protein>
<dbReference type="STRING" id="3750.A0A498JLN2"/>
<dbReference type="EMBL" id="RDQH01000332">
    <property type="protein sequence ID" value="RXH95956.1"/>
    <property type="molecule type" value="Genomic_DNA"/>
</dbReference>
<dbReference type="AlphaFoldDB" id="A0A498JLN2"/>
<dbReference type="Proteomes" id="UP000290289">
    <property type="component" value="Chromosome 6"/>
</dbReference>
<evidence type="ECO:0000313" key="2">
    <source>
        <dbReference type="Proteomes" id="UP000290289"/>
    </source>
</evidence>
<reference evidence="1 2" key="1">
    <citation type="submission" date="2018-10" db="EMBL/GenBank/DDBJ databases">
        <title>A high-quality apple genome assembly.</title>
        <authorList>
            <person name="Hu J."/>
        </authorList>
    </citation>
    <scope>NUCLEOTIDE SEQUENCE [LARGE SCALE GENOMIC DNA]</scope>
    <source>
        <strain evidence="2">cv. HFTH1</strain>
        <tissue evidence="1">Young leaf</tissue>
    </source>
</reference>
<gene>
    <name evidence="1" type="ORF">DVH24_008456</name>
</gene>
<keyword evidence="2" id="KW-1185">Reference proteome</keyword>
<evidence type="ECO:0000313" key="1">
    <source>
        <dbReference type="EMBL" id="RXH95956.1"/>
    </source>
</evidence>
<proteinExistence type="predicted"/>
<accession>A0A498JLN2</accession>
<sequence>MGRERIVQAGLATGGDGRWRRELIAVMRDRSGAARMATDQRDDRFAEAACSRSCSGFLVAAAFASQVMSSSPIKSSQVRKLSQVKFANQVKSSSPVTTSLVKSSLHVCQFSSACLQTHVVYRHGFLGLTISKENVPVSFALKLKLCSPPIASALDVVERVSEDILKLIIRNVLDADEQQRHVCLSIWDRFAASDEHCTPRGIQSSEKFSVSTCSSRVNGGNARGSGAEVEHFERNCKFYTALIASAIESEALFTYLALYILIVLAPWRLEKILREQIVEGQPITHRHELSITIAVSLAYVYWDEALSIGAVGKMGRDVCELLGVDTADVL</sequence>
<comment type="caution">
    <text evidence="1">The sequence shown here is derived from an EMBL/GenBank/DDBJ whole genome shotgun (WGS) entry which is preliminary data.</text>
</comment>
<organism evidence="1 2">
    <name type="scientific">Malus domestica</name>
    <name type="common">Apple</name>
    <name type="synonym">Pyrus malus</name>
    <dbReference type="NCBI Taxonomy" id="3750"/>
    <lineage>
        <taxon>Eukaryota</taxon>
        <taxon>Viridiplantae</taxon>
        <taxon>Streptophyta</taxon>
        <taxon>Embryophyta</taxon>
        <taxon>Tracheophyta</taxon>
        <taxon>Spermatophyta</taxon>
        <taxon>Magnoliopsida</taxon>
        <taxon>eudicotyledons</taxon>
        <taxon>Gunneridae</taxon>
        <taxon>Pentapetalae</taxon>
        <taxon>rosids</taxon>
        <taxon>fabids</taxon>
        <taxon>Rosales</taxon>
        <taxon>Rosaceae</taxon>
        <taxon>Amygdaloideae</taxon>
        <taxon>Maleae</taxon>
        <taxon>Malus</taxon>
    </lineage>
</organism>